<feature type="domain" description="Flagellar basal-body/hook protein C-terminal" evidence="8">
    <location>
        <begin position="403"/>
        <end position="443"/>
    </location>
</feature>
<keyword evidence="10" id="KW-0969">Cilium</keyword>
<evidence type="ECO:0000259" key="7">
    <source>
        <dbReference type="Pfam" id="PF00460"/>
    </source>
</evidence>
<dbReference type="InterPro" id="IPR002371">
    <property type="entry name" value="FlgK"/>
</dbReference>
<accession>A0ABQ6P957</accession>
<evidence type="ECO:0000313" key="11">
    <source>
        <dbReference type="Proteomes" id="UP001187221"/>
    </source>
</evidence>
<reference evidence="10 11" key="1">
    <citation type="submission" date="2023-06" db="EMBL/GenBank/DDBJ databases">
        <title>Draft genome sequence of Novosphingobium sp. strain IK01.</title>
        <authorList>
            <person name="Hatamoto M."/>
            <person name="Ikarashi T."/>
            <person name="Yamaguchi T."/>
        </authorList>
    </citation>
    <scope>NUCLEOTIDE SEQUENCE [LARGE SCALE GENOMIC DNA]</scope>
    <source>
        <strain evidence="10 11">IK01</strain>
    </source>
</reference>
<evidence type="ECO:0000313" key="10">
    <source>
        <dbReference type="EMBL" id="GMM61768.1"/>
    </source>
</evidence>
<dbReference type="InterPro" id="IPR010930">
    <property type="entry name" value="Flg_bb/hook_C_dom"/>
</dbReference>
<keyword evidence="11" id="KW-1185">Reference proteome</keyword>
<dbReference type="Pfam" id="PF22638">
    <property type="entry name" value="FlgK_D1"/>
    <property type="match status" value="1"/>
</dbReference>
<dbReference type="PANTHER" id="PTHR30033:SF2">
    <property type="entry name" value="FLAGELLAR HOOK PROTEIN"/>
    <property type="match status" value="1"/>
</dbReference>
<name>A0ABQ6P957_9SPHN</name>
<sequence>MASDLLTIARSGVKAARIQLDITAQNITNASTEGYVRRSVATEEVVSLGYLGQNRDVSLSGVRVSGVIRNADAFRQAEVRRTGADTARADTEVTGLENINAALENSGIYDAITGVEAALQQLTQAPTDTPLRAATIAAAQTMATSFNIASNQLDAVAAGQQAGAADGVAQVNAMAAELAQVNARLSRMADVTTDRSGLFDQRDKILGQMARYANIATSFAPDGSVAVTLGGTSGAPLVSGNSAQSVAITTAADGTITYAVNGGAVTLSGGSLAGQQQVLVNVADVHTRLDDLAQTVVNTVNTAQAGGTALDGTAGGALFSGSTAATIAMATTQGSAIATAGLGAPAGSRDISNLKALQNALTSADPAGTMDTILYHASAAVQSRTTTRDALKTISDAAKTALLAQSGVDLDTEAINLTRFQQAFQASGRVIQVASDLFNSLLAIR</sequence>
<dbReference type="Pfam" id="PF06429">
    <property type="entry name" value="Flg_bbr_C"/>
    <property type="match status" value="1"/>
</dbReference>
<dbReference type="SUPFAM" id="SSF64518">
    <property type="entry name" value="Phase 1 flagellin"/>
    <property type="match status" value="1"/>
</dbReference>
<evidence type="ECO:0000259" key="8">
    <source>
        <dbReference type="Pfam" id="PF06429"/>
    </source>
</evidence>
<feature type="domain" description="Flagellar hook-associated protein FlgK helical" evidence="9">
    <location>
        <begin position="96"/>
        <end position="319"/>
    </location>
</feature>
<keyword evidence="10" id="KW-0966">Cell projection</keyword>
<dbReference type="InterPro" id="IPR001444">
    <property type="entry name" value="Flag_bb_rod_N"/>
</dbReference>
<keyword evidence="6" id="KW-0975">Bacterial flagellum</keyword>
<evidence type="ECO:0000259" key="9">
    <source>
        <dbReference type="Pfam" id="PF22638"/>
    </source>
</evidence>
<evidence type="ECO:0000256" key="5">
    <source>
        <dbReference type="ARBA" id="ARBA00022525"/>
    </source>
</evidence>
<keyword evidence="10" id="KW-0282">Flagellum</keyword>
<dbReference type="EMBL" id="BTFW01000001">
    <property type="protein sequence ID" value="GMM61768.1"/>
    <property type="molecule type" value="Genomic_DNA"/>
</dbReference>
<dbReference type="PANTHER" id="PTHR30033">
    <property type="entry name" value="FLAGELLAR HOOK-ASSOCIATED PROTEIN 1"/>
    <property type="match status" value="1"/>
</dbReference>
<feature type="domain" description="Flagellar basal body rod protein N-terminal" evidence="7">
    <location>
        <begin position="7"/>
        <end position="35"/>
    </location>
</feature>
<dbReference type="InterPro" id="IPR053927">
    <property type="entry name" value="FlgK_helical"/>
</dbReference>
<comment type="subcellular location">
    <subcellularLocation>
        <location evidence="1">Bacterial flagellum basal body</location>
    </subcellularLocation>
    <subcellularLocation>
        <location evidence="2">Secreted</location>
    </subcellularLocation>
</comment>
<keyword evidence="5" id="KW-0964">Secreted</keyword>
<comment type="similarity">
    <text evidence="3">Belongs to the flagella basal body rod proteins family.</text>
</comment>
<gene>
    <name evidence="10" type="primary">flgK</name>
    <name evidence="10" type="ORF">NUTIK01_25450</name>
</gene>
<evidence type="ECO:0000256" key="1">
    <source>
        <dbReference type="ARBA" id="ARBA00004117"/>
    </source>
</evidence>
<evidence type="ECO:0000256" key="2">
    <source>
        <dbReference type="ARBA" id="ARBA00004613"/>
    </source>
</evidence>
<evidence type="ECO:0000256" key="4">
    <source>
        <dbReference type="ARBA" id="ARBA00016244"/>
    </source>
</evidence>
<organism evidence="10 11">
    <name type="scientific">Novosphingobium pituita</name>
    <dbReference type="NCBI Taxonomy" id="3056842"/>
    <lineage>
        <taxon>Bacteria</taxon>
        <taxon>Pseudomonadati</taxon>
        <taxon>Pseudomonadota</taxon>
        <taxon>Alphaproteobacteria</taxon>
        <taxon>Sphingomonadales</taxon>
        <taxon>Sphingomonadaceae</taxon>
        <taxon>Novosphingobium</taxon>
    </lineage>
</organism>
<evidence type="ECO:0000256" key="6">
    <source>
        <dbReference type="ARBA" id="ARBA00023143"/>
    </source>
</evidence>
<dbReference type="RefSeq" id="WP_317975419.1">
    <property type="nucleotide sequence ID" value="NZ_BTFW01000001.1"/>
</dbReference>
<comment type="caution">
    <text evidence="10">The sequence shown here is derived from an EMBL/GenBank/DDBJ whole genome shotgun (WGS) entry which is preliminary data.</text>
</comment>
<protein>
    <recommendedName>
        <fullName evidence="4">Flagellar hook-associated protein 1</fullName>
    </recommendedName>
</protein>
<dbReference type="Pfam" id="PF00460">
    <property type="entry name" value="Flg_bb_rod"/>
    <property type="match status" value="1"/>
</dbReference>
<dbReference type="NCBIfam" id="TIGR02492">
    <property type="entry name" value="flgK_ends"/>
    <property type="match status" value="1"/>
</dbReference>
<proteinExistence type="inferred from homology"/>
<dbReference type="Proteomes" id="UP001187221">
    <property type="component" value="Unassembled WGS sequence"/>
</dbReference>
<evidence type="ECO:0000256" key="3">
    <source>
        <dbReference type="ARBA" id="ARBA00009677"/>
    </source>
</evidence>